<evidence type="ECO:0000313" key="1">
    <source>
        <dbReference type="EMBL" id="KAK9877750.1"/>
    </source>
</evidence>
<comment type="caution">
    <text evidence="1">The sequence shown here is derived from an EMBL/GenBank/DDBJ whole genome shotgun (WGS) entry which is preliminary data.</text>
</comment>
<dbReference type="Proteomes" id="UP001431783">
    <property type="component" value="Unassembled WGS sequence"/>
</dbReference>
<accession>A0AAW1U5G8</accession>
<gene>
    <name evidence="1" type="ORF">WA026_019430</name>
</gene>
<evidence type="ECO:0000313" key="2">
    <source>
        <dbReference type="Proteomes" id="UP001431783"/>
    </source>
</evidence>
<protein>
    <submittedName>
        <fullName evidence="1">Uncharacterized protein</fullName>
    </submittedName>
</protein>
<sequence length="156" mass="17765">MELKEILCQQDDKINLLMNEIKFLRGSKNFPITKLTTGHNVHMSNEPSWTQPIAEVSMIDPCTSNTTEVSIKLPVRSRSRIPTDNPCSSNITCAIVSEQPEHGVANTECNAIKEITPQSDENDIIHYSKQHQNDLYRTFIFQDSVPQHRLWTLSTV</sequence>
<proteinExistence type="predicted"/>
<organism evidence="1 2">
    <name type="scientific">Henosepilachna vigintioctopunctata</name>
    <dbReference type="NCBI Taxonomy" id="420089"/>
    <lineage>
        <taxon>Eukaryota</taxon>
        <taxon>Metazoa</taxon>
        <taxon>Ecdysozoa</taxon>
        <taxon>Arthropoda</taxon>
        <taxon>Hexapoda</taxon>
        <taxon>Insecta</taxon>
        <taxon>Pterygota</taxon>
        <taxon>Neoptera</taxon>
        <taxon>Endopterygota</taxon>
        <taxon>Coleoptera</taxon>
        <taxon>Polyphaga</taxon>
        <taxon>Cucujiformia</taxon>
        <taxon>Coccinelloidea</taxon>
        <taxon>Coccinellidae</taxon>
        <taxon>Epilachninae</taxon>
        <taxon>Epilachnini</taxon>
        <taxon>Henosepilachna</taxon>
    </lineage>
</organism>
<keyword evidence="2" id="KW-1185">Reference proteome</keyword>
<reference evidence="1 2" key="1">
    <citation type="submission" date="2023-03" db="EMBL/GenBank/DDBJ databases">
        <title>Genome insight into feeding habits of ladybird beetles.</title>
        <authorList>
            <person name="Li H.-S."/>
            <person name="Huang Y.-H."/>
            <person name="Pang H."/>
        </authorList>
    </citation>
    <scope>NUCLEOTIDE SEQUENCE [LARGE SCALE GENOMIC DNA]</scope>
    <source>
        <strain evidence="1">SYSU_2023b</strain>
        <tissue evidence="1">Whole body</tissue>
    </source>
</reference>
<dbReference type="EMBL" id="JARQZJ010000043">
    <property type="protein sequence ID" value="KAK9877750.1"/>
    <property type="molecule type" value="Genomic_DNA"/>
</dbReference>
<name>A0AAW1U5G8_9CUCU</name>
<dbReference type="AlphaFoldDB" id="A0AAW1U5G8"/>